<protein>
    <submittedName>
        <fullName evidence="3">Alpha/beta hydrolase</fullName>
    </submittedName>
</protein>
<proteinExistence type="predicted"/>
<dbReference type="PANTHER" id="PTHR43194">
    <property type="entry name" value="HYDROLASE ALPHA/BETA FOLD FAMILY"/>
    <property type="match status" value="1"/>
</dbReference>
<dbReference type="RefSeq" id="WP_275034725.1">
    <property type="nucleotide sequence ID" value="NZ_CP118615.1"/>
</dbReference>
<dbReference type="InterPro" id="IPR013595">
    <property type="entry name" value="Pept_S33_TAP-like_C"/>
</dbReference>
<dbReference type="PANTHER" id="PTHR43194:SF2">
    <property type="entry name" value="PEROXISOMAL MEMBRANE PROTEIN LPX1"/>
    <property type="match status" value="1"/>
</dbReference>
<gene>
    <name evidence="3" type="ORF">PVK37_15575</name>
</gene>
<organism evidence="3 4">
    <name type="scientific">Micromonospora cathayae</name>
    <dbReference type="NCBI Taxonomy" id="3028804"/>
    <lineage>
        <taxon>Bacteria</taxon>
        <taxon>Bacillati</taxon>
        <taxon>Actinomycetota</taxon>
        <taxon>Actinomycetes</taxon>
        <taxon>Micromonosporales</taxon>
        <taxon>Micromonosporaceae</taxon>
        <taxon>Micromonospora</taxon>
    </lineage>
</organism>
<dbReference type="EMBL" id="CP118615">
    <property type="protein sequence ID" value="WDZ87718.1"/>
    <property type="molecule type" value="Genomic_DNA"/>
</dbReference>
<dbReference type="GO" id="GO:0016787">
    <property type="term" value="F:hydrolase activity"/>
    <property type="evidence" value="ECO:0007669"/>
    <property type="project" value="UniProtKB-KW"/>
</dbReference>
<dbReference type="PRINTS" id="PR00111">
    <property type="entry name" value="ABHYDROLASE"/>
</dbReference>
<dbReference type="InterPro" id="IPR050228">
    <property type="entry name" value="Carboxylesterase_BioH"/>
</dbReference>
<keyword evidence="4" id="KW-1185">Reference proteome</keyword>
<evidence type="ECO:0000259" key="1">
    <source>
        <dbReference type="Pfam" id="PF00561"/>
    </source>
</evidence>
<dbReference type="SUPFAM" id="SSF53474">
    <property type="entry name" value="alpha/beta-Hydrolases"/>
    <property type="match status" value="1"/>
</dbReference>
<dbReference type="Pfam" id="PF08386">
    <property type="entry name" value="Abhydrolase_4"/>
    <property type="match status" value="1"/>
</dbReference>
<sequence>MTARPWWCRLSTGRGGPAEPSAPGRFGPAELRLALAAPRPAAGLTSEWRLVDGIRTHCRRSAAAVDGRLPVLLLHGLAVSHRYLTPLAVALADTHPVYVPDLPGFGLSGPPPQPYDAVRHAGHLAAWLAAYRLGPVCVLGHSFGAEVAAALAARHPDAVRALVLAGTTSDPTARSRWGQVGRFLVDTTREAKLQAPILLRDVLDAGPHRVHATLTHSVRHAVESDLARVEVPTLVVTGERDPIVPRPWRDTVGRLVPAARSVTVPGAAHNVATTAPAQVAEAVRTFLSRLPSPEPEQVTHANR</sequence>
<feature type="domain" description="AB hydrolase-1" evidence="1">
    <location>
        <begin position="70"/>
        <end position="181"/>
    </location>
</feature>
<name>A0ABY7ZXT7_9ACTN</name>
<dbReference type="InterPro" id="IPR029058">
    <property type="entry name" value="AB_hydrolase_fold"/>
</dbReference>
<dbReference type="InterPro" id="IPR000073">
    <property type="entry name" value="AB_hydrolase_1"/>
</dbReference>
<feature type="domain" description="Peptidase S33 tripeptidyl aminopeptidase-like C-terminal" evidence="2">
    <location>
        <begin position="219"/>
        <end position="295"/>
    </location>
</feature>
<evidence type="ECO:0000313" key="3">
    <source>
        <dbReference type="EMBL" id="WDZ87718.1"/>
    </source>
</evidence>
<evidence type="ECO:0000313" key="4">
    <source>
        <dbReference type="Proteomes" id="UP001219605"/>
    </source>
</evidence>
<reference evidence="3 4" key="1">
    <citation type="submission" date="2023-02" db="EMBL/GenBank/DDBJ databases">
        <authorList>
            <person name="Mo P."/>
        </authorList>
    </citation>
    <scope>NUCLEOTIDE SEQUENCE [LARGE SCALE GENOMIC DNA]</scope>
    <source>
        <strain evidence="3 4">HUAS 3</strain>
    </source>
</reference>
<dbReference type="Pfam" id="PF00561">
    <property type="entry name" value="Abhydrolase_1"/>
    <property type="match status" value="1"/>
</dbReference>
<dbReference type="Proteomes" id="UP001219605">
    <property type="component" value="Chromosome"/>
</dbReference>
<keyword evidence="3" id="KW-0378">Hydrolase</keyword>
<accession>A0ABY7ZXT7</accession>
<evidence type="ECO:0000259" key="2">
    <source>
        <dbReference type="Pfam" id="PF08386"/>
    </source>
</evidence>
<dbReference type="Gene3D" id="3.40.50.1820">
    <property type="entry name" value="alpha/beta hydrolase"/>
    <property type="match status" value="1"/>
</dbReference>